<feature type="signal peptide" evidence="4">
    <location>
        <begin position="1"/>
        <end position="23"/>
    </location>
</feature>
<dbReference type="GO" id="GO:0016020">
    <property type="term" value="C:membrane"/>
    <property type="evidence" value="ECO:0007669"/>
    <property type="project" value="InterPro"/>
</dbReference>
<dbReference type="Proteomes" id="UP000018418">
    <property type="component" value="Unassembled WGS sequence"/>
</dbReference>
<keyword evidence="6" id="KW-1185">Reference proteome</keyword>
<reference evidence="5 6" key="1">
    <citation type="submission" date="2013-10" db="EMBL/GenBank/DDBJ databases">
        <title>The Genome Sequence of Acinetobacter brisouii CIP 110357.</title>
        <authorList>
            <consortium name="The Broad Institute Genomics Platform"/>
            <consortium name="The Broad Institute Genome Sequencing Center for Infectious Disease"/>
            <person name="Cerqueira G."/>
            <person name="Feldgarden M."/>
            <person name="Courvalin P."/>
            <person name="Grillot-Courvalin C."/>
            <person name="Clermont D."/>
            <person name="Rocha E."/>
            <person name="Yoon E.-J."/>
            <person name="Nemec A."/>
            <person name="Young S.K."/>
            <person name="Zeng Q."/>
            <person name="Gargeya S."/>
            <person name="Fitzgerald M."/>
            <person name="Abouelleil A."/>
            <person name="Alvarado L."/>
            <person name="Berlin A.M."/>
            <person name="Chapman S.B."/>
            <person name="Gainer-Dewar J."/>
            <person name="Goldberg J."/>
            <person name="Gnerre S."/>
            <person name="Griggs A."/>
            <person name="Gujja S."/>
            <person name="Hansen M."/>
            <person name="Howarth C."/>
            <person name="Imamovic A."/>
            <person name="Ireland A."/>
            <person name="Larimer J."/>
            <person name="McCowan C."/>
            <person name="Murphy C."/>
            <person name="Pearson M."/>
            <person name="Poon T.W."/>
            <person name="Priest M."/>
            <person name="Roberts A."/>
            <person name="Saif S."/>
            <person name="Shea T."/>
            <person name="Sykes S."/>
            <person name="Wortman J."/>
            <person name="Nusbaum C."/>
            <person name="Birren B."/>
        </authorList>
    </citation>
    <scope>NUCLEOTIDE SEQUENCE [LARGE SCALE GENOMIC DNA]</scope>
    <source>
        <strain evidence="5 6">CIP 110357</strain>
    </source>
</reference>
<dbReference type="InterPro" id="IPR023614">
    <property type="entry name" value="Porin_dom_sf"/>
</dbReference>
<dbReference type="Pfam" id="PF03573">
    <property type="entry name" value="OprD"/>
    <property type="match status" value="1"/>
</dbReference>
<dbReference type="PANTHER" id="PTHR34596:SF2">
    <property type="entry name" value="CHITOPORIN"/>
    <property type="match status" value="1"/>
</dbReference>
<dbReference type="HOGENOM" id="CLU_042378_2_0_6"/>
<dbReference type="OrthoDB" id="6759120at2"/>
<dbReference type="AlphaFoldDB" id="V2UKE9"/>
<organism evidence="5 6">
    <name type="scientific">Acinetobacter brisouii CIP 110357</name>
    <dbReference type="NCBI Taxonomy" id="1341683"/>
    <lineage>
        <taxon>Bacteria</taxon>
        <taxon>Pseudomonadati</taxon>
        <taxon>Pseudomonadota</taxon>
        <taxon>Gammaproteobacteria</taxon>
        <taxon>Moraxellales</taxon>
        <taxon>Moraxellaceae</taxon>
        <taxon>Acinetobacter</taxon>
    </lineage>
</organism>
<evidence type="ECO:0000256" key="1">
    <source>
        <dbReference type="ARBA" id="ARBA00009075"/>
    </source>
</evidence>
<keyword evidence="2" id="KW-0813">Transport</keyword>
<comment type="similarity">
    <text evidence="1">Belongs to the outer membrane porin (Opr) (TC 1.B.25) family.</text>
</comment>
<evidence type="ECO:0000313" key="6">
    <source>
        <dbReference type="Proteomes" id="UP000018418"/>
    </source>
</evidence>
<gene>
    <name evidence="5" type="ORF">P255_02424</name>
</gene>
<proteinExistence type="inferred from homology"/>
<protein>
    <recommendedName>
        <fullName evidence="7">Porin D</fullName>
    </recommendedName>
</protein>
<evidence type="ECO:0000256" key="4">
    <source>
        <dbReference type="SAM" id="SignalP"/>
    </source>
</evidence>
<evidence type="ECO:0000256" key="2">
    <source>
        <dbReference type="ARBA" id="ARBA00022448"/>
    </source>
</evidence>
<comment type="caution">
    <text evidence="5">The sequence shown here is derived from an EMBL/GenBank/DDBJ whole genome shotgun (WGS) entry which is preliminary data.</text>
</comment>
<evidence type="ECO:0000256" key="3">
    <source>
        <dbReference type="ARBA" id="ARBA00022729"/>
    </source>
</evidence>
<evidence type="ECO:0000313" key="5">
    <source>
        <dbReference type="EMBL" id="ESK50442.1"/>
    </source>
</evidence>
<dbReference type="EMBL" id="AYEU01000007">
    <property type="protein sequence ID" value="ESK50442.1"/>
    <property type="molecule type" value="Genomic_DNA"/>
</dbReference>
<dbReference type="RefSeq" id="WP_004902605.1">
    <property type="nucleotide sequence ID" value="NZ_BBTI01000005.1"/>
</dbReference>
<name>V2UKE9_9GAMM</name>
<evidence type="ECO:0008006" key="7">
    <source>
        <dbReference type="Google" id="ProtNLM"/>
    </source>
</evidence>
<dbReference type="PATRIC" id="fig|1341683.3.peg.2400"/>
<dbReference type="PANTHER" id="PTHR34596">
    <property type="entry name" value="CHITOPORIN"/>
    <property type="match status" value="1"/>
</dbReference>
<keyword evidence="3 4" id="KW-0732">Signal</keyword>
<dbReference type="InterPro" id="IPR005318">
    <property type="entry name" value="OM_porin_bac"/>
</dbReference>
<dbReference type="Gene3D" id="2.40.160.10">
    <property type="entry name" value="Porin"/>
    <property type="match status" value="1"/>
</dbReference>
<feature type="chain" id="PRO_5004710165" description="Porin D" evidence="4">
    <location>
        <begin position="24"/>
        <end position="428"/>
    </location>
</feature>
<accession>V2UKE9</accession>
<dbReference type="GO" id="GO:0015288">
    <property type="term" value="F:porin activity"/>
    <property type="evidence" value="ECO:0007669"/>
    <property type="project" value="TreeGrafter"/>
</dbReference>
<sequence length="428" mass="47622">MLKAQKLTLAVLIQATLLSPAFASEQSESKGFVEDASASVLLRTGFIDRDKKNVAPGVDTRSTVQSVMLNAESGFTQGTVGVAVGVIGDFSFKLGDNKHSGNQMIPWKNDNRNDPYDQWTRGGGYVKVRASNTTLTYGTQVLDIPVLASNTARMVPEYFTGTLLTSHEIKNLEVIAGEFTKDQMSDQIATDQNHLKRAYVWGTKYKFNDKFNASYYGLDSKDALTRHYADLNFKQPLSDKSSLTYDLSGYHTEWDKGASASSSKLTADSSDRSNNIWAFSTTYNHGPHSVMLAYQQSTGNTGYAYNENADGFQSIYLPNSYLSDFNGRGEKSAQVQYSVDLGAFGVPGLSFTTAYVYGWDINTKTTQNAKESEFFNQLKYTVQSGFAKGVNVRLRESIYRNSQAYANDYYMPDTNETRIFLDIPIKFF</sequence>